<organism evidence="1 2">
    <name type="scientific">Sphingomonas plantiphila</name>
    <dbReference type="NCBI Taxonomy" id="3163295"/>
    <lineage>
        <taxon>Bacteria</taxon>
        <taxon>Pseudomonadati</taxon>
        <taxon>Pseudomonadota</taxon>
        <taxon>Alphaproteobacteria</taxon>
        <taxon>Sphingomonadales</taxon>
        <taxon>Sphingomonadaceae</taxon>
        <taxon>Sphingomonas</taxon>
    </lineage>
</organism>
<evidence type="ECO:0000313" key="2">
    <source>
        <dbReference type="Proteomes" id="UP001629244"/>
    </source>
</evidence>
<name>A0ABW8YKC4_9SPHN</name>
<proteinExistence type="predicted"/>
<evidence type="ECO:0008006" key="3">
    <source>
        <dbReference type="Google" id="ProtNLM"/>
    </source>
</evidence>
<gene>
    <name evidence="1" type="ORF">ABS767_07015</name>
</gene>
<dbReference type="EMBL" id="JBELQC010000001">
    <property type="protein sequence ID" value="MFL9840703.1"/>
    <property type="molecule type" value="Genomic_DNA"/>
</dbReference>
<reference evidence="1 2" key="1">
    <citation type="submission" date="2024-06" db="EMBL/GenBank/DDBJ databases">
        <authorList>
            <person name="Kaempfer P."/>
            <person name="Viver T."/>
        </authorList>
    </citation>
    <scope>NUCLEOTIDE SEQUENCE [LARGE SCALE GENOMIC DNA]</scope>
    <source>
        <strain evidence="1 2">ST-64</strain>
    </source>
</reference>
<dbReference type="RefSeq" id="WP_408077634.1">
    <property type="nucleotide sequence ID" value="NZ_JBELQC010000001.1"/>
</dbReference>
<keyword evidence="2" id="KW-1185">Reference proteome</keyword>
<protein>
    <recommendedName>
        <fullName evidence="3">Lipoprotein</fullName>
    </recommendedName>
</protein>
<accession>A0ABW8YKC4</accession>
<sequence length="237" mass="25893">MRAALLILPVLLAACSEPGAERIDKVIDGPLPGDRAISVADAGGEPLARVGSDGFRVLIQPSFGRYRYYLSLRRLPAGCLPRARQQDDGQDCGPGRISARRIDENDGEVRKAEFFVPGEEVDTLVGDLDARLTRWRGTDTVTFDGTRVSLERVRNGSVRSIDTNHDGPENPASQLRRDLQRILLAYGPTGFAPRSSSWSVRNVVEQDACHNPALATPLDRGFGVGDSDCDAAKRWPR</sequence>
<evidence type="ECO:0000313" key="1">
    <source>
        <dbReference type="EMBL" id="MFL9840703.1"/>
    </source>
</evidence>
<dbReference type="Proteomes" id="UP001629244">
    <property type="component" value="Unassembled WGS sequence"/>
</dbReference>
<dbReference type="PROSITE" id="PS51257">
    <property type="entry name" value="PROKAR_LIPOPROTEIN"/>
    <property type="match status" value="1"/>
</dbReference>
<comment type="caution">
    <text evidence="1">The sequence shown here is derived from an EMBL/GenBank/DDBJ whole genome shotgun (WGS) entry which is preliminary data.</text>
</comment>